<reference evidence="1" key="1">
    <citation type="submission" date="2017-07" db="EMBL/GenBank/DDBJ databases">
        <authorList>
            <person name="Sun Z.S."/>
            <person name="Albrecht U."/>
            <person name="Echele G."/>
            <person name="Lee C.C."/>
        </authorList>
    </citation>
    <scope>NUCLEOTIDE SEQUENCE</scope>
</reference>
<dbReference type="PANTHER" id="PTHR33108:SF32">
    <property type="entry name" value="DUF1677 FAMILY PROTEIN (DUF1677)"/>
    <property type="match status" value="1"/>
</dbReference>
<evidence type="ECO:0008006" key="2">
    <source>
        <dbReference type="Google" id="ProtNLM"/>
    </source>
</evidence>
<protein>
    <recommendedName>
        <fullName evidence="2">DUF1677 family protein</fullName>
    </recommendedName>
</protein>
<name>A0A2Z4HMS1_IPOPC</name>
<accession>A0A2Z4HMS1</accession>
<dbReference type="AlphaFoldDB" id="A0A2Z4HMS1"/>
<dbReference type="InterPro" id="IPR012876">
    <property type="entry name" value="DUF1677_pln"/>
</dbReference>
<organism evidence="1">
    <name type="scientific">Ipomoea pes-caprae</name>
    <name type="common">Railroad vine</name>
    <name type="synonym">Convolvulus pes-caprae</name>
    <dbReference type="NCBI Taxonomy" id="89656"/>
    <lineage>
        <taxon>Eukaryota</taxon>
        <taxon>Viridiplantae</taxon>
        <taxon>Streptophyta</taxon>
        <taxon>Embryophyta</taxon>
        <taxon>Tracheophyta</taxon>
        <taxon>Spermatophyta</taxon>
        <taxon>Magnoliopsida</taxon>
        <taxon>eudicotyledons</taxon>
        <taxon>Gunneridae</taxon>
        <taxon>Pentapetalae</taxon>
        <taxon>asterids</taxon>
        <taxon>lamiids</taxon>
        <taxon>Solanales</taxon>
        <taxon>Convolvulaceae</taxon>
        <taxon>Ipomoeeae</taxon>
        <taxon>Ipomoea</taxon>
    </lineage>
</organism>
<dbReference type="PANTHER" id="PTHR33108">
    <property type="entry name" value="OS01G0745000 PROTEIN"/>
    <property type="match status" value="1"/>
</dbReference>
<sequence>MSTTIITDSVVVNAATVAAEVQTVATKLVAVAVAPPPPLEAKFVKCDCCGLSEECTQEYIETIRERYQGKWICGLCAEAVKDEIVRSERLISAEEALARHLNFCKKFRSTTPPPNPAVHLIATMKQILKRSSESLKVTSLPSSPTKNGININRRAVLSRTESCIPILPPVDHSMDKELGS</sequence>
<dbReference type="EMBL" id="MF680571">
    <property type="protein sequence ID" value="AWW16481.1"/>
    <property type="molecule type" value="mRNA"/>
</dbReference>
<proteinExistence type="evidence at transcript level"/>
<evidence type="ECO:0000313" key="1">
    <source>
        <dbReference type="EMBL" id="AWW16481.1"/>
    </source>
</evidence>
<dbReference type="Pfam" id="PF07911">
    <property type="entry name" value="DUF1677"/>
    <property type="match status" value="1"/>
</dbReference>